<reference evidence="2 3" key="1">
    <citation type="journal article" date="2011" name="Proc. Natl. Acad. Sci. U.S.A.">
        <title>Genome and transcriptome analyses of the mountain pine beetle-fungal symbiont Grosmannia clavigera, a lodgepole pine pathogen.</title>
        <authorList>
            <person name="DiGuistini S."/>
            <person name="Wang Y."/>
            <person name="Liao N.Y."/>
            <person name="Taylor G."/>
            <person name="Tanguay P."/>
            <person name="Feau N."/>
            <person name="Henrissat B."/>
            <person name="Chan S.K."/>
            <person name="Hesse-Orce U."/>
            <person name="Alamouti S.M."/>
            <person name="Tsui C.K.M."/>
            <person name="Docking R.T."/>
            <person name="Levasseur A."/>
            <person name="Haridas S."/>
            <person name="Robertson G."/>
            <person name="Birol I."/>
            <person name="Holt R.A."/>
            <person name="Marra M.A."/>
            <person name="Hamelin R.C."/>
            <person name="Hirst M."/>
            <person name="Jones S.J.M."/>
            <person name="Bohlmann J."/>
            <person name="Breuil C."/>
        </authorList>
    </citation>
    <scope>NUCLEOTIDE SEQUENCE [LARGE SCALE GENOMIC DNA]</scope>
    <source>
        <strain evidence="3">kw1407 / UAMH 11150</strain>
    </source>
</reference>
<gene>
    <name evidence="2" type="ORF">CMQ_3678</name>
</gene>
<proteinExistence type="predicted"/>
<accession>F0X872</accession>
<organism evidence="3">
    <name type="scientific">Grosmannia clavigera (strain kw1407 / UAMH 11150)</name>
    <name type="common">Blue stain fungus</name>
    <name type="synonym">Graphiocladiella clavigera</name>
    <dbReference type="NCBI Taxonomy" id="655863"/>
    <lineage>
        <taxon>Eukaryota</taxon>
        <taxon>Fungi</taxon>
        <taxon>Dikarya</taxon>
        <taxon>Ascomycota</taxon>
        <taxon>Pezizomycotina</taxon>
        <taxon>Sordariomycetes</taxon>
        <taxon>Sordariomycetidae</taxon>
        <taxon>Ophiostomatales</taxon>
        <taxon>Ophiostomataceae</taxon>
        <taxon>Leptographium</taxon>
    </lineage>
</organism>
<dbReference type="HOGENOM" id="CLU_2705039_0_0_1"/>
<dbReference type="InParanoid" id="F0X872"/>
<dbReference type="EMBL" id="GL629735">
    <property type="protein sequence ID" value="EFX05609.1"/>
    <property type="molecule type" value="Genomic_DNA"/>
</dbReference>
<evidence type="ECO:0000256" key="1">
    <source>
        <dbReference type="SAM" id="MobiDB-lite"/>
    </source>
</evidence>
<feature type="region of interest" description="Disordered" evidence="1">
    <location>
        <begin position="1"/>
        <end position="23"/>
    </location>
</feature>
<protein>
    <submittedName>
        <fullName evidence="2">Uncharacterized protein</fullName>
    </submittedName>
</protein>
<feature type="compositionally biased region" description="Basic residues" evidence="1">
    <location>
        <begin position="1"/>
        <end position="14"/>
    </location>
</feature>
<name>F0X872_GROCL</name>
<dbReference type="Proteomes" id="UP000007796">
    <property type="component" value="Unassembled WGS sequence"/>
</dbReference>
<dbReference type="AlphaFoldDB" id="F0X872"/>
<evidence type="ECO:0000313" key="2">
    <source>
        <dbReference type="EMBL" id="EFX05609.1"/>
    </source>
</evidence>
<dbReference type="RefSeq" id="XP_014175091.1">
    <property type="nucleotide sequence ID" value="XM_014319616.1"/>
</dbReference>
<evidence type="ECO:0000313" key="3">
    <source>
        <dbReference type="Proteomes" id="UP000007796"/>
    </source>
</evidence>
<keyword evidence="3" id="KW-1185">Reference proteome</keyword>
<sequence>MHGRERRAGSRRRSVAAGPSGMSAAVLRTGRLARLPLCSVGCSAADGVDNSAAWRTRAAEQRKRPPRQDGHSC</sequence>
<dbReference type="GeneID" id="25976804"/>